<dbReference type="EMBL" id="FNSV01000009">
    <property type="protein sequence ID" value="SED98680.1"/>
    <property type="molecule type" value="Genomic_DNA"/>
</dbReference>
<feature type="transmembrane region" description="Helical" evidence="1">
    <location>
        <begin position="30"/>
        <end position="51"/>
    </location>
</feature>
<accession>A0A1H5F5V8</accession>
<sequence length="246" mass="26399">MIAPLVIWIVGLIGTGLIAVIGLMWRWRYVLGGAGIVGVVLIVTTFMLPALDRDRQVAAAPVRPHLQPLAWGQLDVQHRDDDTGQISPGHIVYATVQVTAGDEAISLPSITASNPEYVVWLTVSNIGRHSDRLRVASDADGSPIALVPSHDDELVTEFGHPALPIPGASCAALAPRRTCEVTLVWWFYAHGPVAPLLGLTLAPTDSDPTATDDRTDVAYAPWPKLPPDPECRGEMAQFCGVVDAQR</sequence>
<dbReference type="OrthoDB" id="10004770at2"/>
<keyword evidence="1" id="KW-1133">Transmembrane helix</keyword>
<feature type="transmembrane region" description="Helical" evidence="1">
    <location>
        <begin position="6"/>
        <end position="25"/>
    </location>
</feature>
<gene>
    <name evidence="2" type="ORF">SAMN04490239_9504</name>
</gene>
<keyword evidence="1" id="KW-0472">Membrane</keyword>
<reference evidence="3" key="1">
    <citation type="submission" date="2016-10" db="EMBL/GenBank/DDBJ databases">
        <authorList>
            <person name="Varghese N."/>
            <person name="Submissions S."/>
        </authorList>
    </citation>
    <scope>NUCLEOTIDE SEQUENCE [LARGE SCALE GENOMIC DNA]</scope>
    <source>
        <strain evidence="3">DSM 44498</strain>
    </source>
</reference>
<evidence type="ECO:0000313" key="3">
    <source>
        <dbReference type="Proteomes" id="UP000183561"/>
    </source>
</evidence>
<evidence type="ECO:0000313" key="2">
    <source>
        <dbReference type="EMBL" id="SED98680.1"/>
    </source>
</evidence>
<dbReference type="Proteomes" id="UP000183561">
    <property type="component" value="Unassembled WGS sequence"/>
</dbReference>
<dbReference type="RefSeq" id="WP_072950797.1">
    <property type="nucleotide sequence ID" value="NZ_FNSV01000009.1"/>
</dbReference>
<keyword evidence="3" id="KW-1185">Reference proteome</keyword>
<protein>
    <submittedName>
        <fullName evidence="2">Uncharacterized protein</fullName>
    </submittedName>
</protein>
<name>A0A1H5F5V8_9NOCA</name>
<organism evidence="2 3">
    <name type="scientific">Rhodococcus koreensis</name>
    <dbReference type="NCBI Taxonomy" id="99653"/>
    <lineage>
        <taxon>Bacteria</taxon>
        <taxon>Bacillati</taxon>
        <taxon>Actinomycetota</taxon>
        <taxon>Actinomycetes</taxon>
        <taxon>Mycobacteriales</taxon>
        <taxon>Nocardiaceae</taxon>
        <taxon>Rhodococcus</taxon>
    </lineage>
</organism>
<evidence type="ECO:0000256" key="1">
    <source>
        <dbReference type="SAM" id="Phobius"/>
    </source>
</evidence>
<proteinExistence type="predicted"/>
<dbReference type="AlphaFoldDB" id="A0A1H5F5V8"/>
<keyword evidence="1" id="KW-0812">Transmembrane</keyword>